<name>A0ABQ3Y7H1_9ACTN</name>
<dbReference type="Gene3D" id="1.10.10.10">
    <property type="entry name" value="Winged helix-like DNA-binding domain superfamily/Winged helix DNA-binding domain"/>
    <property type="match status" value="1"/>
</dbReference>
<dbReference type="InterPro" id="IPR000835">
    <property type="entry name" value="HTH_MarR-typ"/>
</dbReference>
<dbReference type="Pfam" id="PF12802">
    <property type="entry name" value="MarR_2"/>
    <property type="match status" value="1"/>
</dbReference>
<dbReference type="PRINTS" id="PR00598">
    <property type="entry name" value="HTHMARR"/>
</dbReference>
<reference evidence="6 7" key="1">
    <citation type="submission" date="2021-01" db="EMBL/GenBank/DDBJ databases">
        <title>Whole genome shotgun sequence of Actinoplanes deccanensis NBRC 13994.</title>
        <authorList>
            <person name="Komaki H."/>
            <person name="Tamura T."/>
        </authorList>
    </citation>
    <scope>NUCLEOTIDE SEQUENCE [LARGE SCALE GENOMIC DNA]</scope>
    <source>
        <strain evidence="6 7">NBRC 13994</strain>
    </source>
</reference>
<feature type="region of interest" description="Disordered" evidence="4">
    <location>
        <begin position="218"/>
        <end position="239"/>
    </location>
</feature>
<keyword evidence="7" id="KW-1185">Reference proteome</keyword>
<evidence type="ECO:0000256" key="3">
    <source>
        <dbReference type="ARBA" id="ARBA00023163"/>
    </source>
</evidence>
<protein>
    <recommendedName>
        <fullName evidence="5">HTH marR-type domain-containing protein</fullName>
    </recommendedName>
</protein>
<dbReference type="PANTHER" id="PTHR42756">
    <property type="entry name" value="TRANSCRIPTIONAL REGULATOR, MARR"/>
    <property type="match status" value="1"/>
</dbReference>
<dbReference type="InterPro" id="IPR036390">
    <property type="entry name" value="WH_DNA-bd_sf"/>
</dbReference>
<comment type="caution">
    <text evidence="6">The sequence shown here is derived from an EMBL/GenBank/DDBJ whole genome shotgun (WGS) entry which is preliminary data.</text>
</comment>
<dbReference type="PROSITE" id="PS50995">
    <property type="entry name" value="HTH_MARR_2"/>
    <property type="match status" value="1"/>
</dbReference>
<feature type="compositionally biased region" description="Basic and acidic residues" evidence="4">
    <location>
        <begin position="25"/>
        <end position="41"/>
    </location>
</feature>
<dbReference type="InterPro" id="IPR036388">
    <property type="entry name" value="WH-like_DNA-bd_sf"/>
</dbReference>
<gene>
    <name evidence="6" type="ORF">Ade02nite_45910</name>
</gene>
<dbReference type="PANTHER" id="PTHR42756:SF1">
    <property type="entry name" value="TRANSCRIPTIONAL REPRESSOR OF EMRAB OPERON"/>
    <property type="match status" value="1"/>
</dbReference>
<organism evidence="6 7">
    <name type="scientific">Paractinoplanes deccanensis</name>
    <dbReference type="NCBI Taxonomy" id="113561"/>
    <lineage>
        <taxon>Bacteria</taxon>
        <taxon>Bacillati</taxon>
        <taxon>Actinomycetota</taxon>
        <taxon>Actinomycetes</taxon>
        <taxon>Micromonosporales</taxon>
        <taxon>Micromonosporaceae</taxon>
        <taxon>Paractinoplanes</taxon>
    </lineage>
</organism>
<feature type="region of interest" description="Disordered" evidence="4">
    <location>
        <begin position="1"/>
        <end position="48"/>
    </location>
</feature>
<feature type="domain" description="HTH marR-type" evidence="5">
    <location>
        <begin position="68"/>
        <end position="203"/>
    </location>
</feature>
<proteinExistence type="predicted"/>
<evidence type="ECO:0000259" key="5">
    <source>
        <dbReference type="PROSITE" id="PS50995"/>
    </source>
</evidence>
<evidence type="ECO:0000256" key="2">
    <source>
        <dbReference type="ARBA" id="ARBA00023125"/>
    </source>
</evidence>
<keyword evidence="2" id="KW-0238">DNA-binding</keyword>
<keyword evidence="1" id="KW-0805">Transcription regulation</keyword>
<dbReference type="EMBL" id="BOMI01000087">
    <property type="protein sequence ID" value="GID75950.1"/>
    <property type="molecule type" value="Genomic_DNA"/>
</dbReference>
<dbReference type="SUPFAM" id="SSF46785">
    <property type="entry name" value="Winged helix' DNA-binding domain"/>
    <property type="match status" value="1"/>
</dbReference>
<evidence type="ECO:0000256" key="1">
    <source>
        <dbReference type="ARBA" id="ARBA00023015"/>
    </source>
</evidence>
<dbReference type="SMART" id="SM00347">
    <property type="entry name" value="HTH_MARR"/>
    <property type="match status" value="1"/>
</dbReference>
<evidence type="ECO:0000313" key="7">
    <source>
        <dbReference type="Proteomes" id="UP000609879"/>
    </source>
</evidence>
<evidence type="ECO:0000256" key="4">
    <source>
        <dbReference type="SAM" id="MobiDB-lite"/>
    </source>
</evidence>
<sequence>METDEDLAQDAPAEGGSTGRPEPSPAEHEAAPAVRGRHDSERDTEDLDGVDQVVGQWAHERPDLDTTAMAVFDRIASLSRIAGDRVEQAYAAFGIGRPEFDVLATLRRAGEPFQLSPGELAASMALSTGGTTARLDRLEKAGLVERLPSPSDRRSVLVRLTEAGYEVIEQAVGAGLAEQQRMLADLPSERLRQLDALLREALRATGGARMTGDIRWFATGRDSGRGDARGSRGRGRGRS</sequence>
<evidence type="ECO:0000313" key="6">
    <source>
        <dbReference type="EMBL" id="GID75950.1"/>
    </source>
</evidence>
<dbReference type="RefSeq" id="WP_239168977.1">
    <property type="nucleotide sequence ID" value="NZ_BAAABO010000046.1"/>
</dbReference>
<keyword evidence="3" id="KW-0804">Transcription</keyword>
<dbReference type="Proteomes" id="UP000609879">
    <property type="component" value="Unassembled WGS sequence"/>
</dbReference>
<accession>A0ABQ3Y7H1</accession>